<protein>
    <submittedName>
        <fullName evidence="3">Uncharacterized protein</fullName>
    </submittedName>
</protein>
<dbReference type="InterPro" id="IPR054469">
    <property type="entry name" value="Pred_hydrolase_N"/>
</dbReference>
<evidence type="ECO:0000313" key="4">
    <source>
        <dbReference type="Proteomes" id="UP001577267"/>
    </source>
</evidence>
<comment type="caution">
    <text evidence="3">The sequence shown here is derived from an EMBL/GenBank/DDBJ whole genome shotgun (WGS) entry which is preliminary data.</text>
</comment>
<proteinExistence type="predicted"/>
<gene>
    <name evidence="3" type="ORF">ACE11A_03680</name>
</gene>
<dbReference type="Proteomes" id="UP001577267">
    <property type="component" value="Unassembled WGS sequence"/>
</dbReference>
<feature type="domain" description="TPR repeat" evidence="2">
    <location>
        <begin position="284"/>
        <end position="488"/>
    </location>
</feature>
<reference evidence="3 4" key="1">
    <citation type="submission" date="2024-09" db="EMBL/GenBank/DDBJ databases">
        <title>Draft genome sequence of multifaceted antimicrobials producing Streptomyces sp. strain FH1.</title>
        <authorList>
            <person name="Hassan F."/>
            <person name="Ali H."/>
            <person name="Hassan N."/>
            <person name="Nawaz A."/>
        </authorList>
    </citation>
    <scope>NUCLEOTIDE SEQUENCE [LARGE SCALE GENOMIC DNA]</scope>
    <source>
        <strain evidence="3 4">FH1</strain>
    </source>
</reference>
<name>A0ABV4ZH58_9ACTN</name>
<keyword evidence="4" id="KW-1185">Reference proteome</keyword>
<dbReference type="InterPro" id="IPR057037">
    <property type="entry name" value="TPR_rep_actino"/>
</dbReference>
<feature type="domain" description="Predicted hydrolase N-terminal" evidence="1">
    <location>
        <begin position="6"/>
        <end position="133"/>
    </location>
</feature>
<sequence length="812" mass="86875">MGDISITKDDVIEAAGCDPWELQSDFASDTDLESMTALSGVFKTGAGEADEAGGVAAYASALEESAGGAGGEPIYGSAAVHLQSTYEDLGAENLENISRILDQVATEAETVLEANENALTHATGLDWQVERHESSANGDYDTFVAWLGEQDAKAEELLSYTIYGETFTGAQGSFPMNDVKEHVRKTHLDLAASFASIVYDGMFERIDDYYGILHQKEGELNEYGYDVAGSPVGFWYTEGRAAHEAEQLEIELNKPNPDPDVVERYTAGLAKIAENVYGDPHNPGDPLRDLSPEEAAYLEEFYNTLSPEAFALLSGQGGPGGGADVGMAAENEAMRNAGFENARIALANGINLLTNPDIGGIDPAEERGRVPDSIATFVYPDWEAGADRGAEDLKLFNGFGDIMGHASVPPADTFATDMGHAAIDWQKFAQLQFYDEDSTELVNTGSSGLLEAVSLNTGVSAELLNDEDYRDDLFRAEWSDSTGAGSLVRSGTTVPDDVDPNSAEARKYFEAAYNVLSYTGENGSRMTSLNDLTYVDTSDLQQAIGETTLRYMDFISQFSEENGSGFLEPGDPNDPAARVFADLFGQDHRYGFELSREERENLMLYMTEADDHIRDEFRGGVAAWQAVTAYNAFETGENIGSVLGAVGRISGIQEAADLRAIENGLDEATLKTSILSGLTTGAGVVNTLAGFSGPAALPLTAGSWAVAEISRHAVPTGQDIDLARLNSIETGDANVHYLVANAAAAADFQGSSDNRSAREIVEDKYGTSTLPDPATSDYTSSDINNAVSDIRSEAYGDYASELTDGFNRGRGL</sequence>
<evidence type="ECO:0000259" key="2">
    <source>
        <dbReference type="Pfam" id="PF23275"/>
    </source>
</evidence>
<dbReference type="Pfam" id="PF23275">
    <property type="entry name" value="TPR_23"/>
    <property type="match status" value="1"/>
</dbReference>
<accession>A0ABV4ZH58</accession>
<dbReference type="EMBL" id="JBHGBT010000002">
    <property type="protein sequence ID" value="MFB4193457.1"/>
    <property type="molecule type" value="Genomic_DNA"/>
</dbReference>
<organism evidence="3 4">
    <name type="scientific">Streptomyces carpaticus</name>
    <dbReference type="NCBI Taxonomy" id="285558"/>
    <lineage>
        <taxon>Bacteria</taxon>
        <taxon>Bacillati</taxon>
        <taxon>Actinomycetota</taxon>
        <taxon>Actinomycetes</taxon>
        <taxon>Kitasatosporales</taxon>
        <taxon>Streptomycetaceae</taxon>
        <taxon>Streptomyces</taxon>
    </lineage>
</organism>
<evidence type="ECO:0000313" key="3">
    <source>
        <dbReference type="EMBL" id="MFB4193457.1"/>
    </source>
</evidence>
<dbReference type="Pfam" id="PF22905">
    <property type="entry name" value="Hydro_N_hd"/>
    <property type="match status" value="1"/>
</dbReference>
<dbReference type="RefSeq" id="WP_375061487.1">
    <property type="nucleotide sequence ID" value="NZ_JBHGBT010000002.1"/>
</dbReference>
<evidence type="ECO:0000259" key="1">
    <source>
        <dbReference type="Pfam" id="PF22905"/>
    </source>
</evidence>